<evidence type="ECO:0000313" key="7">
    <source>
        <dbReference type="Proteomes" id="UP000572635"/>
    </source>
</evidence>
<evidence type="ECO:0000256" key="4">
    <source>
        <dbReference type="SAM" id="MobiDB-lite"/>
    </source>
</evidence>
<evidence type="ECO:0000313" key="6">
    <source>
        <dbReference type="EMBL" id="MBB5433803.1"/>
    </source>
</evidence>
<dbReference type="Pfam" id="PF12833">
    <property type="entry name" value="HTH_18"/>
    <property type="match status" value="1"/>
</dbReference>
<keyword evidence="7" id="KW-1185">Reference proteome</keyword>
<proteinExistence type="predicted"/>
<dbReference type="PANTHER" id="PTHR43280:SF32">
    <property type="entry name" value="TRANSCRIPTIONAL REGULATORY PROTEIN"/>
    <property type="match status" value="1"/>
</dbReference>
<feature type="domain" description="HTH araC/xylS-type" evidence="5">
    <location>
        <begin position="184"/>
        <end position="283"/>
    </location>
</feature>
<dbReference type="Gene3D" id="1.10.10.60">
    <property type="entry name" value="Homeodomain-like"/>
    <property type="match status" value="2"/>
</dbReference>
<dbReference type="RefSeq" id="WP_184393880.1">
    <property type="nucleotide sequence ID" value="NZ_BAAAJD010000065.1"/>
</dbReference>
<dbReference type="Pfam" id="PF02311">
    <property type="entry name" value="AraC_binding"/>
    <property type="match status" value="1"/>
</dbReference>
<dbReference type="PROSITE" id="PS01124">
    <property type="entry name" value="HTH_ARAC_FAMILY_2"/>
    <property type="match status" value="1"/>
</dbReference>
<comment type="caution">
    <text evidence="6">The sequence shown here is derived from an EMBL/GenBank/DDBJ whole genome shotgun (WGS) entry which is preliminary data.</text>
</comment>
<feature type="compositionally biased region" description="Basic and acidic residues" evidence="4">
    <location>
        <begin position="286"/>
        <end position="298"/>
    </location>
</feature>
<name>A0A7W8QQ16_9ACTN</name>
<protein>
    <submittedName>
        <fullName evidence="6">AraC-like DNA-binding protein</fullName>
    </submittedName>
</protein>
<evidence type="ECO:0000259" key="5">
    <source>
        <dbReference type="PROSITE" id="PS01124"/>
    </source>
</evidence>
<dbReference type="EMBL" id="JACHDB010000001">
    <property type="protein sequence ID" value="MBB5433803.1"/>
    <property type="molecule type" value="Genomic_DNA"/>
</dbReference>
<dbReference type="InterPro" id="IPR009057">
    <property type="entry name" value="Homeodomain-like_sf"/>
</dbReference>
<dbReference type="SMART" id="SM00342">
    <property type="entry name" value="HTH_ARAC"/>
    <property type="match status" value="1"/>
</dbReference>
<dbReference type="InterPro" id="IPR003313">
    <property type="entry name" value="AraC-bd"/>
</dbReference>
<dbReference type="GO" id="GO:0043565">
    <property type="term" value="F:sequence-specific DNA binding"/>
    <property type="evidence" value="ECO:0007669"/>
    <property type="project" value="InterPro"/>
</dbReference>
<dbReference type="InterPro" id="IPR018060">
    <property type="entry name" value="HTH_AraC"/>
</dbReference>
<organism evidence="6 7">
    <name type="scientific">Nocardiopsis composta</name>
    <dbReference type="NCBI Taxonomy" id="157465"/>
    <lineage>
        <taxon>Bacteria</taxon>
        <taxon>Bacillati</taxon>
        <taxon>Actinomycetota</taxon>
        <taxon>Actinomycetes</taxon>
        <taxon>Streptosporangiales</taxon>
        <taxon>Nocardiopsidaceae</taxon>
        <taxon>Nocardiopsis</taxon>
    </lineage>
</organism>
<keyword evidence="1" id="KW-0805">Transcription regulation</keyword>
<dbReference type="InterPro" id="IPR020449">
    <property type="entry name" value="Tscrpt_reg_AraC-type_HTH"/>
</dbReference>
<dbReference type="PRINTS" id="PR00032">
    <property type="entry name" value="HTHARAC"/>
</dbReference>
<dbReference type="InterPro" id="IPR037923">
    <property type="entry name" value="HTH-like"/>
</dbReference>
<sequence length="306" mass="32694">METASPMELHRLEVPAPQLFPFAIGTFDTIGPLSRAAFPHRHTFHEIVHVTAGTGEHVIDLHRWPIAPPNLGVLAAGQVHHWAGARGVDGHVVLLEDAFLLDRPDDRELLRRLAAGRPWQALAPEAAAEAAGVLGEMLHEFRARRPGMASVLRAYLHILLTRAARSADRGPAVPASPGADAPAERFLRLLDGPGAAAGMSVAEAAAGLGVTPGHLADAVKRATGRTPGELLRGARTLEAKRLLAGTGMTVAAVARAVGFADPAYFCRFFRRETGTSPGEFRRRSRTAPEKHHVRRDPSIARPGDGP</sequence>
<dbReference type="GO" id="GO:0003700">
    <property type="term" value="F:DNA-binding transcription factor activity"/>
    <property type="evidence" value="ECO:0007669"/>
    <property type="project" value="InterPro"/>
</dbReference>
<dbReference type="SUPFAM" id="SSF51215">
    <property type="entry name" value="Regulatory protein AraC"/>
    <property type="match status" value="1"/>
</dbReference>
<gene>
    <name evidence="6" type="ORF">HDA36_003887</name>
</gene>
<evidence type="ECO:0000256" key="3">
    <source>
        <dbReference type="ARBA" id="ARBA00023163"/>
    </source>
</evidence>
<keyword evidence="3" id="KW-0804">Transcription</keyword>
<dbReference type="AlphaFoldDB" id="A0A7W8QQ16"/>
<accession>A0A7W8QQ16</accession>
<evidence type="ECO:0000256" key="2">
    <source>
        <dbReference type="ARBA" id="ARBA00023125"/>
    </source>
</evidence>
<dbReference type="SUPFAM" id="SSF46689">
    <property type="entry name" value="Homeodomain-like"/>
    <property type="match status" value="1"/>
</dbReference>
<feature type="region of interest" description="Disordered" evidence="4">
    <location>
        <begin position="274"/>
        <end position="306"/>
    </location>
</feature>
<evidence type="ECO:0000256" key="1">
    <source>
        <dbReference type="ARBA" id="ARBA00023015"/>
    </source>
</evidence>
<dbReference type="Proteomes" id="UP000572635">
    <property type="component" value="Unassembled WGS sequence"/>
</dbReference>
<keyword evidence="2 6" id="KW-0238">DNA-binding</keyword>
<dbReference type="PANTHER" id="PTHR43280">
    <property type="entry name" value="ARAC-FAMILY TRANSCRIPTIONAL REGULATOR"/>
    <property type="match status" value="1"/>
</dbReference>
<reference evidence="6 7" key="1">
    <citation type="submission" date="2020-08" db="EMBL/GenBank/DDBJ databases">
        <title>Sequencing the genomes of 1000 actinobacteria strains.</title>
        <authorList>
            <person name="Klenk H.-P."/>
        </authorList>
    </citation>
    <scope>NUCLEOTIDE SEQUENCE [LARGE SCALE GENOMIC DNA]</scope>
    <source>
        <strain evidence="6 7">DSM 44551</strain>
    </source>
</reference>